<reference evidence="3" key="1">
    <citation type="submission" date="2014-01" db="EMBL/GenBank/DDBJ databases">
        <title>The Genome Sequence of Anopheles farauti FAR1 (V2).</title>
        <authorList>
            <consortium name="The Broad Institute Genomics Platform"/>
            <person name="Neafsey D.E."/>
            <person name="Besansky N."/>
            <person name="Howell P."/>
            <person name="Walton C."/>
            <person name="Young S.K."/>
            <person name="Zeng Q."/>
            <person name="Gargeya S."/>
            <person name="Fitzgerald M."/>
            <person name="Haas B."/>
            <person name="Abouelleil A."/>
            <person name="Allen A.W."/>
            <person name="Alvarado L."/>
            <person name="Arachchi H.M."/>
            <person name="Berlin A.M."/>
            <person name="Chapman S.B."/>
            <person name="Gainer-Dewar J."/>
            <person name="Goldberg J."/>
            <person name="Griggs A."/>
            <person name="Gujja S."/>
            <person name="Hansen M."/>
            <person name="Howarth C."/>
            <person name="Imamovic A."/>
            <person name="Ireland A."/>
            <person name="Larimer J."/>
            <person name="McCowan C."/>
            <person name="Murphy C."/>
            <person name="Pearson M."/>
            <person name="Poon T.W."/>
            <person name="Priest M."/>
            <person name="Roberts A."/>
            <person name="Saif S."/>
            <person name="Shea T."/>
            <person name="Sisk P."/>
            <person name="Sykes S."/>
            <person name="Wortman J."/>
            <person name="Nusbaum C."/>
            <person name="Birren B."/>
        </authorList>
    </citation>
    <scope>NUCLEOTIDE SEQUENCE [LARGE SCALE GENOMIC DNA]</scope>
    <source>
        <strain evidence="3">FAR1</strain>
    </source>
</reference>
<dbReference type="VEuPathDB" id="VectorBase:AFAF010314"/>
<feature type="signal peptide" evidence="1">
    <location>
        <begin position="1"/>
        <end position="17"/>
    </location>
</feature>
<proteinExistence type="predicted"/>
<evidence type="ECO:0000313" key="3">
    <source>
        <dbReference type="Proteomes" id="UP000075886"/>
    </source>
</evidence>
<dbReference type="AlphaFoldDB" id="A0A182QHK0"/>
<dbReference type="EMBL" id="AXCN02001440">
    <property type="status" value="NOT_ANNOTATED_CDS"/>
    <property type="molecule type" value="Genomic_DNA"/>
</dbReference>
<sequence>MHAGHIRQRWPLLVRHRGLHLVAVRFLRVLQRTMVGERLLRRRRRRRRRFVVPERVGGKLGRGNAGHPATGRAGQFARFLAHPRGSRGRLGNARCVHPRLVVQHVVRGSPLQLRQRYPCAASERTSPSWTCIGSGFTSGVSLNPVATICFTSPVAFDIRAGIGFTTASGLKSRFADGSFLGIGLKADAAACENWLRVAFGSTSFPSTTGLLLDAAPLPYLPIDWDVREDPMAAAGAGTGLRFGVSDFACGGCLGGPGSSTAPPPLPSACLQKLMAEAAFGAAPYFGGRSDRSRRSPCSKLLFRWSNLFVQLCEPTCSRIGLLQIWRDCWFCRCRNAINFRSFSVRGLKSGTSGAGPAGLPARPLPCPVSACCSSCWSGGRAFGRSIVFARFMRSFLLAYLFNGRPPGSSFFCTVLITSEPDVAGCSTGVILFRSTICSAVFFGSSPGLCFVRLESASSSELEPSLNEYFFTSARCATVCVGFLKGEPSGTGCFTVLCRSMGFEPAAGTGSTSLSSAVCTFCISFGTNWLGRFIAKGGAAGVSTVPSDCCFCSRYALSGATDASTAAAVRCSADCSLLSIITISSMNLLASASSSRLTPTVWRLLRFVRRLAPNLALPAFTERVWHASNPDASSPCRQLTPATVTHQLTTRTEVSYLVRLLQTLLQPGDQRQQGPTLLRIESHHLRLTTGTRAILKRHLQALQCGSHLTQQARQPAGMALALQIGCDDGDDVGTRCRNGVAERGGEK</sequence>
<reference evidence="2" key="2">
    <citation type="submission" date="2020-05" db="UniProtKB">
        <authorList>
            <consortium name="EnsemblMetazoa"/>
        </authorList>
    </citation>
    <scope>IDENTIFICATION</scope>
    <source>
        <strain evidence="2">FAR1</strain>
    </source>
</reference>
<dbReference type="Proteomes" id="UP000075886">
    <property type="component" value="Unassembled WGS sequence"/>
</dbReference>
<keyword evidence="3" id="KW-1185">Reference proteome</keyword>
<organism evidence="2 3">
    <name type="scientific">Anopheles farauti</name>
    <dbReference type="NCBI Taxonomy" id="69004"/>
    <lineage>
        <taxon>Eukaryota</taxon>
        <taxon>Metazoa</taxon>
        <taxon>Ecdysozoa</taxon>
        <taxon>Arthropoda</taxon>
        <taxon>Hexapoda</taxon>
        <taxon>Insecta</taxon>
        <taxon>Pterygota</taxon>
        <taxon>Neoptera</taxon>
        <taxon>Endopterygota</taxon>
        <taxon>Diptera</taxon>
        <taxon>Nematocera</taxon>
        <taxon>Culicoidea</taxon>
        <taxon>Culicidae</taxon>
        <taxon>Anophelinae</taxon>
        <taxon>Anopheles</taxon>
    </lineage>
</organism>
<feature type="chain" id="PRO_5008132873" description="Peptidase A1 domain-containing protein" evidence="1">
    <location>
        <begin position="18"/>
        <end position="746"/>
    </location>
</feature>
<dbReference type="EnsemblMetazoa" id="AFAF010314-RA">
    <property type="protein sequence ID" value="AFAF010314-PA"/>
    <property type="gene ID" value="AFAF010314"/>
</dbReference>
<name>A0A182QHK0_9DIPT</name>
<evidence type="ECO:0000256" key="1">
    <source>
        <dbReference type="SAM" id="SignalP"/>
    </source>
</evidence>
<keyword evidence="1" id="KW-0732">Signal</keyword>
<evidence type="ECO:0000313" key="2">
    <source>
        <dbReference type="EnsemblMetazoa" id="AFAF010314-PA"/>
    </source>
</evidence>
<protein>
    <recommendedName>
        <fullName evidence="4">Peptidase A1 domain-containing protein</fullName>
    </recommendedName>
</protein>
<accession>A0A182QHK0</accession>
<evidence type="ECO:0008006" key="4">
    <source>
        <dbReference type="Google" id="ProtNLM"/>
    </source>
</evidence>